<feature type="transmembrane region" description="Helical" evidence="8">
    <location>
        <begin position="180"/>
        <end position="197"/>
    </location>
</feature>
<feature type="transmembrane region" description="Helical" evidence="8">
    <location>
        <begin position="442"/>
        <end position="464"/>
    </location>
</feature>
<feature type="transmembrane region" description="Helical" evidence="8">
    <location>
        <begin position="367"/>
        <end position="396"/>
    </location>
</feature>
<sequence length="594" mass="61367">MATDTDTGTASAEGFGEVSRVRGIIFEYLSLGASVLGIFALAVLLVYVTIDAFDLTNASPEWLLTYFLTLVVPFLAFCLYSANDRELTRRAAGVLGGGLVAVAVVFTAIEAFVTQIPRLSWQLAYLFVVVFPLTGYVTYVGSSGRVGGVGFGLVGRLIGGTAIGLALAVLFLVFDARLWFLAYTLGIVPALASYAYGRFRERPGASTAAVPVGIVGVLVAVFLRPVIDTYPTTAFIYLWTLAIPIAAAGALVVGARGSRTEAIAAGGVPLALATVVGLFGGILGLGVGGPNALLVIAVAGVPTAVYLQRVFDAGDGVIGLGLPVLLVVGALVGALVVEAFGFPAPDPWIDGSFITEAPSRTPADAGLYPAIVGSVIIIAMVAVLSFLLGVGTSVFLEEYTANSGIVGALTRLLQINIANLAAIPSVVYGLLGLGLFANLLGLGYGTAVTVSLTLSLLILPITIISAQEAIRSVPDDLRRGSDAMGATRWQTTKNVVLPEAFPGILTGTILALGRAIGETAPLIMVGAATTVFSAPNSLFDKYSAMPMQIYAWAGFPQADFRYGVVAAGVITLLIILVGMNGTAILLRNRAERGT</sequence>
<keyword evidence="7 8" id="KW-0472">Membrane</keyword>
<feature type="transmembrane region" description="Helical" evidence="8">
    <location>
        <begin position="262"/>
        <end position="283"/>
    </location>
</feature>
<keyword evidence="6 8" id="KW-1133">Transmembrane helix</keyword>
<dbReference type="SUPFAM" id="SSF161098">
    <property type="entry name" value="MetI-like"/>
    <property type="match status" value="1"/>
</dbReference>
<dbReference type="Pfam" id="PF00528">
    <property type="entry name" value="BPD_transp_1"/>
    <property type="match status" value="1"/>
</dbReference>
<comment type="similarity">
    <text evidence="2 8">Belongs to the binding-protein-dependent transport system permease family. CysTW subfamily.</text>
</comment>
<feature type="transmembrane region" description="Helical" evidence="8">
    <location>
        <begin position="204"/>
        <end position="223"/>
    </location>
</feature>
<proteinExistence type="inferred from homology"/>
<dbReference type="EMBL" id="NSKC01000001">
    <property type="protein sequence ID" value="PAU85140.1"/>
    <property type="molecule type" value="Genomic_DNA"/>
</dbReference>
<dbReference type="Gene3D" id="1.10.3720.10">
    <property type="entry name" value="MetI-like"/>
    <property type="match status" value="1"/>
</dbReference>
<feature type="transmembrane region" description="Helical" evidence="8">
    <location>
        <begin position="62"/>
        <end position="80"/>
    </location>
</feature>
<dbReference type="NCBIfam" id="TIGR00974">
    <property type="entry name" value="3a0107s02c"/>
    <property type="match status" value="1"/>
</dbReference>
<keyword evidence="5 8" id="KW-0812">Transmembrane</keyword>
<dbReference type="GO" id="GO:0005886">
    <property type="term" value="C:plasma membrane"/>
    <property type="evidence" value="ECO:0007669"/>
    <property type="project" value="UniProtKB-SubCell"/>
</dbReference>
<feature type="transmembrane region" description="Helical" evidence="8">
    <location>
        <begin position="417"/>
        <end position="436"/>
    </location>
</feature>
<evidence type="ECO:0000313" key="11">
    <source>
        <dbReference type="Proteomes" id="UP000218083"/>
    </source>
</evidence>
<keyword evidence="11" id="KW-1185">Reference proteome</keyword>
<evidence type="ECO:0000256" key="8">
    <source>
        <dbReference type="RuleBase" id="RU363043"/>
    </source>
</evidence>
<comment type="subcellular location">
    <subcellularLocation>
        <location evidence="1 8">Cell membrane</location>
        <topology evidence="1 8">Multi-pass membrane protein</topology>
    </subcellularLocation>
</comment>
<dbReference type="GO" id="GO:0035435">
    <property type="term" value="P:phosphate ion transmembrane transport"/>
    <property type="evidence" value="ECO:0007669"/>
    <property type="project" value="InterPro"/>
</dbReference>
<dbReference type="InterPro" id="IPR000515">
    <property type="entry name" value="MetI-like"/>
</dbReference>
<dbReference type="GO" id="GO:0005315">
    <property type="term" value="F:phosphate transmembrane transporter activity"/>
    <property type="evidence" value="ECO:0007669"/>
    <property type="project" value="InterPro"/>
</dbReference>
<feature type="transmembrane region" description="Helical" evidence="8">
    <location>
        <begin position="319"/>
        <end position="342"/>
    </location>
</feature>
<feature type="transmembrane region" description="Helical" evidence="8">
    <location>
        <begin position="235"/>
        <end position="255"/>
    </location>
</feature>
<evidence type="ECO:0000259" key="9">
    <source>
        <dbReference type="PROSITE" id="PS50928"/>
    </source>
</evidence>
<protein>
    <recommendedName>
        <fullName evidence="8">Phosphate transport system permease protein PstA</fullName>
    </recommendedName>
</protein>
<feature type="transmembrane region" description="Helical" evidence="8">
    <location>
        <begin position="28"/>
        <end position="50"/>
    </location>
</feature>
<dbReference type="RefSeq" id="WP_095635263.1">
    <property type="nucleotide sequence ID" value="NZ_NSKC01000001.1"/>
</dbReference>
<accession>A0A2A2FJW6</accession>
<dbReference type="PROSITE" id="PS50928">
    <property type="entry name" value="ABC_TM1"/>
    <property type="match status" value="1"/>
</dbReference>
<feature type="transmembrane region" description="Helical" evidence="8">
    <location>
        <begin position="153"/>
        <end position="174"/>
    </location>
</feature>
<evidence type="ECO:0000256" key="5">
    <source>
        <dbReference type="ARBA" id="ARBA00022692"/>
    </source>
</evidence>
<reference evidence="10 11" key="1">
    <citation type="submission" date="2017-08" db="EMBL/GenBank/DDBJ databases">
        <title>The strain WRN001 was isolated from Binhai saline alkaline soil, Tianjin, China.</title>
        <authorList>
            <person name="Liu D."/>
            <person name="Zhang G."/>
        </authorList>
    </citation>
    <scope>NUCLEOTIDE SEQUENCE [LARGE SCALE GENOMIC DNA]</scope>
    <source>
        <strain evidence="10 11">WN019</strain>
    </source>
</reference>
<dbReference type="Proteomes" id="UP000218083">
    <property type="component" value="Unassembled WGS sequence"/>
</dbReference>
<dbReference type="CDD" id="cd06261">
    <property type="entry name" value="TM_PBP2"/>
    <property type="match status" value="1"/>
</dbReference>
<feature type="transmembrane region" description="Helical" evidence="8">
    <location>
        <begin position="119"/>
        <end position="141"/>
    </location>
</feature>
<dbReference type="PANTHER" id="PTHR43470">
    <property type="entry name" value="PHOSPHATE TRANSPORT SYSTEM PERMEASE PROTEIN PSTA-RELATED"/>
    <property type="match status" value="1"/>
</dbReference>
<comment type="caution">
    <text evidence="8">Lacks conserved residue(s) required for the propagation of feature annotation.</text>
</comment>
<dbReference type="InterPro" id="IPR035906">
    <property type="entry name" value="MetI-like_sf"/>
</dbReference>
<name>A0A2A2FJW6_9EURY</name>
<evidence type="ECO:0000256" key="6">
    <source>
        <dbReference type="ARBA" id="ARBA00022989"/>
    </source>
</evidence>
<evidence type="ECO:0000256" key="2">
    <source>
        <dbReference type="ARBA" id="ARBA00007069"/>
    </source>
</evidence>
<keyword evidence="3" id="KW-0813">Transport</keyword>
<feature type="transmembrane region" description="Helical" evidence="8">
    <location>
        <begin position="562"/>
        <end position="586"/>
    </location>
</feature>
<feature type="transmembrane region" description="Helical" evidence="8">
    <location>
        <begin position="92"/>
        <end position="113"/>
    </location>
</feature>
<dbReference type="PANTHER" id="PTHR43470:SF5">
    <property type="entry name" value="PHOSPHATE TRANSPORT SYSTEM PERMEASE PROTEIN PSTA"/>
    <property type="match status" value="1"/>
</dbReference>
<evidence type="ECO:0000256" key="4">
    <source>
        <dbReference type="ARBA" id="ARBA00022475"/>
    </source>
</evidence>
<feature type="transmembrane region" description="Helical" evidence="8">
    <location>
        <begin position="289"/>
        <end position="307"/>
    </location>
</feature>
<organism evidence="10 11">
    <name type="scientific">Halorubrum salipaludis</name>
    <dbReference type="NCBI Taxonomy" id="2032630"/>
    <lineage>
        <taxon>Archaea</taxon>
        <taxon>Methanobacteriati</taxon>
        <taxon>Methanobacteriota</taxon>
        <taxon>Stenosarchaea group</taxon>
        <taxon>Halobacteria</taxon>
        <taxon>Halobacteriales</taxon>
        <taxon>Haloferacaceae</taxon>
        <taxon>Halorubrum</taxon>
    </lineage>
</organism>
<evidence type="ECO:0000256" key="1">
    <source>
        <dbReference type="ARBA" id="ARBA00004651"/>
    </source>
</evidence>
<dbReference type="AlphaFoldDB" id="A0A2A2FJW6"/>
<gene>
    <name evidence="10" type="primary">pstA</name>
    <name evidence="10" type="ORF">CK500_00255</name>
</gene>
<feature type="domain" description="ABC transmembrane type-1" evidence="9">
    <location>
        <begin position="371"/>
        <end position="583"/>
    </location>
</feature>
<evidence type="ECO:0000256" key="7">
    <source>
        <dbReference type="ARBA" id="ARBA00023136"/>
    </source>
</evidence>
<keyword evidence="4 8" id="KW-1003">Cell membrane</keyword>
<dbReference type="OrthoDB" id="11402at2157"/>
<comment type="caution">
    <text evidence="10">The sequence shown here is derived from an EMBL/GenBank/DDBJ whole genome shotgun (WGS) entry which is preliminary data.</text>
</comment>
<evidence type="ECO:0000256" key="3">
    <source>
        <dbReference type="ARBA" id="ARBA00022448"/>
    </source>
</evidence>
<dbReference type="InterPro" id="IPR005672">
    <property type="entry name" value="Phosphate_PstA"/>
</dbReference>
<evidence type="ECO:0000313" key="10">
    <source>
        <dbReference type="EMBL" id="PAU85140.1"/>
    </source>
</evidence>